<evidence type="ECO:0000256" key="5">
    <source>
        <dbReference type="SAM" id="MobiDB-lite"/>
    </source>
</evidence>
<dbReference type="SUPFAM" id="SSF57903">
    <property type="entry name" value="FYVE/PHD zinc finger"/>
    <property type="match status" value="1"/>
</dbReference>
<dbReference type="GO" id="GO:0008270">
    <property type="term" value="F:zinc ion binding"/>
    <property type="evidence" value="ECO:0007669"/>
    <property type="project" value="UniProtKB-KW"/>
</dbReference>
<proteinExistence type="predicted"/>
<dbReference type="GO" id="GO:0006338">
    <property type="term" value="P:chromatin remodeling"/>
    <property type="evidence" value="ECO:0007669"/>
    <property type="project" value="InterPro"/>
</dbReference>
<keyword evidence="2 4" id="KW-0863">Zinc-finger</keyword>
<protein>
    <recommendedName>
        <fullName evidence="6">PHD-type domain-containing protein</fullName>
    </recommendedName>
</protein>
<keyword evidence="3" id="KW-0862">Zinc</keyword>
<dbReference type="InterPro" id="IPR019787">
    <property type="entry name" value="Znf_PHD-finger"/>
</dbReference>
<dbReference type="GO" id="GO:0000228">
    <property type="term" value="C:nuclear chromosome"/>
    <property type="evidence" value="ECO:0007669"/>
    <property type="project" value="TreeGrafter"/>
</dbReference>
<dbReference type="GO" id="GO:0006355">
    <property type="term" value="P:regulation of DNA-templated transcription"/>
    <property type="evidence" value="ECO:0007669"/>
    <property type="project" value="TreeGrafter"/>
</dbReference>
<evidence type="ECO:0000256" key="2">
    <source>
        <dbReference type="ARBA" id="ARBA00022771"/>
    </source>
</evidence>
<gene>
    <name evidence="7" type="ORF">C1H46_004452</name>
</gene>
<dbReference type="AlphaFoldDB" id="A0A540NFQ3"/>
<dbReference type="InterPro" id="IPR047171">
    <property type="entry name" value="BAZ1A"/>
</dbReference>
<dbReference type="EMBL" id="VIEB01000051">
    <property type="protein sequence ID" value="TQE09874.1"/>
    <property type="molecule type" value="Genomic_DNA"/>
</dbReference>
<dbReference type="InterPro" id="IPR011011">
    <property type="entry name" value="Znf_FYVE_PHD"/>
</dbReference>
<comment type="caution">
    <text evidence="7">The sequence shown here is derived from an EMBL/GenBank/DDBJ whole genome shotgun (WGS) entry which is preliminary data.</text>
</comment>
<dbReference type="GO" id="GO:0003677">
    <property type="term" value="F:DNA binding"/>
    <property type="evidence" value="ECO:0007669"/>
    <property type="project" value="TreeGrafter"/>
</dbReference>
<dbReference type="PROSITE" id="PS50016">
    <property type="entry name" value="ZF_PHD_2"/>
    <property type="match status" value="1"/>
</dbReference>
<dbReference type="InterPro" id="IPR013083">
    <property type="entry name" value="Znf_RING/FYVE/PHD"/>
</dbReference>
<dbReference type="GO" id="GO:0031445">
    <property type="term" value="P:regulation of heterochromatin formation"/>
    <property type="evidence" value="ECO:0007669"/>
    <property type="project" value="TreeGrafter"/>
</dbReference>
<dbReference type="PANTHER" id="PTHR46510">
    <property type="entry name" value="BROMODOMAIN ADJACENT TO ZINC FINGER DOMAIN PROTEIN 1A"/>
    <property type="match status" value="1"/>
</dbReference>
<dbReference type="SMART" id="SM00249">
    <property type="entry name" value="PHD"/>
    <property type="match status" value="1"/>
</dbReference>
<dbReference type="Pfam" id="PF00628">
    <property type="entry name" value="PHD"/>
    <property type="match status" value="1"/>
</dbReference>
<accession>A0A540NFQ3</accession>
<keyword evidence="1" id="KW-0479">Metal-binding</keyword>
<keyword evidence="8" id="KW-1185">Reference proteome</keyword>
<sequence length="218" mass="24229">MVLKSTIPGSVEAGKNDLCIPILQSYEIKNVPLRKTRSPQVLGIDISLGGDVQSCKRCRRSESISNMLICDRCEEAFHVKCCKRRVVFPVDDWFCGSCSKIMSEKLQNDFFLKSPSSMGLRFGLTCKFELGPIAVMLKYPEPFTSKVRIGEAYQAEVPDWCHQIPKTPLSEVENDDGDCSLPAVLDPSHSDCADRPPLMGSENGIASKKRKLEIVESP</sequence>
<reference evidence="7 8" key="1">
    <citation type="journal article" date="2019" name="G3 (Bethesda)">
        <title>Sequencing of a Wild Apple (Malus baccata) Genome Unravels the Differences Between Cultivated and Wild Apple Species Regarding Disease Resistance and Cold Tolerance.</title>
        <authorList>
            <person name="Chen X."/>
        </authorList>
    </citation>
    <scope>NUCLEOTIDE SEQUENCE [LARGE SCALE GENOMIC DNA]</scope>
    <source>
        <strain evidence="8">cv. Shandingzi</strain>
        <tissue evidence="7">Leaves</tissue>
    </source>
</reference>
<dbReference type="InterPro" id="IPR019786">
    <property type="entry name" value="Zinc_finger_PHD-type_CS"/>
</dbReference>
<feature type="region of interest" description="Disordered" evidence="5">
    <location>
        <begin position="190"/>
        <end position="218"/>
    </location>
</feature>
<dbReference type="GO" id="GO:0045740">
    <property type="term" value="P:positive regulation of DNA replication"/>
    <property type="evidence" value="ECO:0007669"/>
    <property type="project" value="TreeGrafter"/>
</dbReference>
<evidence type="ECO:0000313" key="8">
    <source>
        <dbReference type="Proteomes" id="UP000315295"/>
    </source>
</evidence>
<evidence type="ECO:0000256" key="3">
    <source>
        <dbReference type="ARBA" id="ARBA00022833"/>
    </source>
</evidence>
<name>A0A540NFQ3_MALBA</name>
<organism evidence="7 8">
    <name type="scientific">Malus baccata</name>
    <name type="common">Siberian crab apple</name>
    <name type="synonym">Pyrus baccata</name>
    <dbReference type="NCBI Taxonomy" id="106549"/>
    <lineage>
        <taxon>Eukaryota</taxon>
        <taxon>Viridiplantae</taxon>
        <taxon>Streptophyta</taxon>
        <taxon>Embryophyta</taxon>
        <taxon>Tracheophyta</taxon>
        <taxon>Spermatophyta</taxon>
        <taxon>Magnoliopsida</taxon>
        <taxon>eudicotyledons</taxon>
        <taxon>Gunneridae</taxon>
        <taxon>Pentapetalae</taxon>
        <taxon>rosids</taxon>
        <taxon>fabids</taxon>
        <taxon>Rosales</taxon>
        <taxon>Rosaceae</taxon>
        <taxon>Amygdaloideae</taxon>
        <taxon>Maleae</taxon>
        <taxon>Malus</taxon>
    </lineage>
</organism>
<dbReference type="PANTHER" id="PTHR46510:SF1">
    <property type="entry name" value="BROMODOMAIN ADJACENT TO ZINC FINGER DOMAIN PROTEIN 1A"/>
    <property type="match status" value="1"/>
</dbReference>
<evidence type="ECO:0000256" key="4">
    <source>
        <dbReference type="PROSITE-ProRule" id="PRU00146"/>
    </source>
</evidence>
<dbReference type="InterPro" id="IPR001965">
    <property type="entry name" value="Znf_PHD"/>
</dbReference>
<dbReference type="Gene3D" id="3.30.40.10">
    <property type="entry name" value="Zinc/RING finger domain, C3HC4 (zinc finger)"/>
    <property type="match status" value="1"/>
</dbReference>
<dbReference type="PROSITE" id="PS01359">
    <property type="entry name" value="ZF_PHD_1"/>
    <property type="match status" value="1"/>
</dbReference>
<evidence type="ECO:0000313" key="7">
    <source>
        <dbReference type="EMBL" id="TQE09874.1"/>
    </source>
</evidence>
<feature type="domain" description="PHD-type" evidence="6">
    <location>
        <begin position="52"/>
        <end position="101"/>
    </location>
</feature>
<dbReference type="GO" id="GO:0008623">
    <property type="term" value="C:CHRAC"/>
    <property type="evidence" value="ECO:0007669"/>
    <property type="project" value="TreeGrafter"/>
</dbReference>
<dbReference type="Proteomes" id="UP000315295">
    <property type="component" value="Unassembled WGS sequence"/>
</dbReference>
<evidence type="ECO:0000259" key="6">
    <source>
        <dbReference type="PROSITE" id="PS50016"/>
    </source>
</evidence>
<evidence type="ECO:0000256" key="1">
    <source>
        <dbReference type="ARBA" id="ARBA00022723"/>
    </source>
</evidence>